<reference evidence="5 6" key="1">
    <citation type="submission" date="2019-01" db="EMBL/GenBank/DDBJ databases">
        <title>Mucilaginibacter antarcticum sp. nov., isolated from antarctic soil.</title>
        <authorList>
            <person name="Yan Y.-Q."/>
            <person name="Du Z.-J."/>
        </authorList>
    </citation>
    <scope>NUCLEOTIDE SEQUENCE [LARGE SCALE GENOMIC DNA]</scope>
    <source>
        <strain evidence="5 6">F01003</strain>
    </source>
</reference>
<dbReference type="GO" id="GO:0004315">
    <property type="term" value="F:3-oxoacyl-[acyl-carrier-protein] synthase activity"/>
    <property type="evidence" value="ECO:0007669"/>
    <property type="project" value="InterPro"/>
</dbReference>
<evidence type="ECO:0000313" key="6">
    <source>
        <dbReference type="Proteomes" id="UP000286701"/>
    </source>
</evidence>
<comment type="caution">
    <text evidence="5">The sequence shown here is derived from an EMBL/GenBank/DDBJ whole genome shotgun (WGS) entry which is preliminary data.</text>
</comment>
<dbReference type="EMBL" id="SBIW01000001">
    <property type="protein sequence ID" value="RWY57322.1"/>
    <property type="molecule type" value="Genomic_DNA"/>
</dbReference>
<dbReference type="GO" id="GO:0006633">
    <property type="term" value="P:fatty acid biosynthetic process"/>
    <property type="evidence" value="ECO:0007669"/>
    <property type="project" value="InterPro"/>
</dbReference>
<name>A0A3S3VNI7_9SPHI</name>
<evidence type="ECO:0000313" key="5">
    <source>
        <dbReference type="EMBL" id="RWY57322.1"/>
    </source>
</evidence>
<dbReference type="OrthoDB" id="9815506at2"/>
<dbReference type="RefSeq" id="WP_128531828.1">
    <property type="nucleotide sequence ID" value="NZ_SBIW01000001.1"/>
</dbReference>
<evidence type="ECO:0000256" key="1">
    <source>
        <dbReference type="ARBA" id="ARBA00022679"/>
    </source>
</evidence>
<dbReference type="PANTHER" id="PTHR34069">
    <property type="entry name" value="3-OXOACYL-[ACYL-CARRIER-PROTEIN] SYNTHASE 3"/>
    <property type="match status" value="1"/>
</dbReference>
<proteinExistence type="predicted"/>
<dbReference type="InterPro" id="IPR016039">
    <property type="entry name" value="Thiolase-like"/>
</dbReference>
<organism evidence="5 6">
    <name type="scientific">Mucilaginibacter gilvus</name>
    <dbReference type="NCBI Taxonomy" id="2305909"/>
    <lineage>
        <taxon>Bacteria</taxon>
        <taxon>Pseudomonadati</taxon>
        <taxon>Bacteroidota</taxon>
        <taxon>Sphingobacteriia</taxon>
        <taxon>Sphingobacteriales</taxon>
        <taxon>Sphingobacteriaceae</taxon>
        <taxon>Mucilaginibacter</taxon>
    </lineage>
</organism>
<feature type="domain" description="Beta-ketoacyl-[acyl-carrier-protein] synthase III C-terminal" evidence="3">
    <location>
        <begin position="246"/>
        <end position="332"/>
    </location>
</feature>
<accession>A0A3S3VNI7</accession>
<dbReference type="NCBIfam" id="NF006829">
    <property type="entry name" value="PRK09352.1"/>
    <property type="match status" value="1"/>
</dbReference>
<dbReference type="Gene3D" id="3.40.47.10">
    <property type="match status" value="1"/>
</dbReference>
<dbReference type="AlphaFoldDB" id="A0A3S3VNI7"/>
<evidence type="ECO:0000259" key="4">
    <source>
        <dbReference type="Pfam" id="PF08545"/>
    </source>
</evidence>
<keyword evidence="1" id="KW-0808">Transferase</keyword>
<dbReference type="Pfam" id="PF08545">
    <property type="entry name" value="ACP_syn_III"/>
    <property type="match status" value="1"/>
</dbReference>
<sequence length="334" mass="36101">MPAFIKAISYYLPQKELSNQELSALFPEWGVEKIASKIGIETRHIAADDEFASDMAIAAANNLFAEHGIKPGEIDFVLYCTQSPDYFLPTTACILQDKLNIPVNAGALDFNLGCSGYTYGLALAKGLIAAGIAGNILLLTSETYTKFIHPSDKSNRTIFGDGAAATLISTNGYAEIGEFVLGTNGAGANNLMVKQGAIRHPAKNTGLVNDEFGNVSSDANLHMDGPAIFSFTSEAVPPLVEETLIKNRVEKTGISQYIFHQANQYMLTHLRKKLDIAPENFYINMRQFANTVSSTIPIALAEALKEKDTAPGTKWLLAGFGVGYSWCATVITFN</sequence>
<dbReference type="Pfam" id="PF08541">
    <property type="entry name" value="ACP_syn_III_C"/>
    <property type="match status" value="1"/>
</dbReference>
<feature type="domain" description="Beta-ketoacyl-[acyl-carrier-protein] synthase III N-terminal" evidence="4">
    <location>
        <begin position="108"/>
        <end position="185"/>
    </location>
</feature>
<dbReference type="CDD" id="cd00830">
    <property type="entry name" value="KAS_III"/>
    <property type="match status" value="1"/>
</dbReference>
<dbReference type="GO" id="GO:0044550">
    <property type="term" value="P:secondary metabolite biosynthetic process"/>
    <property type="evidence" value="ECO:0007669"/>
    <property type="project" value="TreeGrafter"/>
</dbReference>
<dbReference type="PANTHER" id="PTHR34069:SF2">
    <property type="entry name" value="BETA-KETOACYL-[ACYL-CARRIER-PROTEIN] SYNTHASE III"/>
    <property type="match status" value="1"/>
</dbReference>
<dbReference type="InterPro" id="IPR013751">
    <property type="entry name" value="ACP_syn_III_N"/>
</dbReference>
<dbReference type="InterPro" id="IPR013747">
    <property type="entry name" value="ACP_syn_III_C"/>
</dbReference>
<keyword evidence="2" id="KW-0012">Acyltransferase</keyword>
<evidence type="ECO:0000256" key="2">
    <source>
        <dbReference type="ARBA" id="ARBA00023315"/>
    </source>
</evidence>
<protein>
    <submittedName>
        <fullName evidence="5">Ketoacyl-ACP synthase III</fullName>
    </submittedName>
</protein>
<evidence type="ECO:0000259" key="3">
    <source>
        <dbReference type="Pfam" id="PF08541"/>
    </source>
</evidence>
<dbReference type="SUPFAM" id="SSF53901">
    <property type="entry name" value="Thiolase-like"/>
    <property type="match status" value="1"/>
</dbReference>
<dbReference type="Proteomes" id="UP000286701">
    <property type="component" value="Unassembled WGS sequence"/>
</dbReference>
<keyword evidence="6" id="KW-1185">Reference proteome</keyword>
<gene>
    <name evidence="5" type="ORF">EPL05_01960</name>
</gene>